<dbReference type="RefSeq" id="WP_343965736.1">
    <property type="nucleotide sequence ID" value="NZ_BAAAHK010000003.1"/>
</dbReference>
<evidence type="ECO:0000256" key="2">
    <source>
        <dbReference type="ARBA" id="ARBA00022448"/>
    </source>
</evidence>
<evidence type="ECO:0000256" key="6">
    <source>
        <dbReference type="ARBA" id="ARBA00023136"/>
    </source>
</evidence>
<organism evidence="8 9">
    <name type="scientific">Kribbella koreensis</name>
    <dbReference type="NCBI Taxonomy" id="57909"/>
    <lineage>
        <taxon>Bacteria</taxon>
        <taxon>Bacillati</taxon>
        <taxon>Actinomycetota</taxon>
        <taxon>Actinomycetes</taxon>
        <taxon>Propionibacteriales</taxon>
        <taxon>Kribbellaceae</taxon>
        <taxon>Kribbella</taxon>
    </lineage>
</organism>
<evidence type="ECO:0000256" key="4">
    <source>
        <dbReference type="ARBA" id="ARBA00022692"/>
    </source>
</evidence>
<evidence type="ECO:0000256" key="1">
    <source>
        <dbReference type="ARBA" id="ARBA00004651"/>
    </source>
</evidence>
<evidence type="ECO:0000313" key="9">
    <source>
        <dbReference type="Proteomes" id="UP001500542"/>
    </source>
</evidence>
<dbReference type="EMBL" id="BAAAHK010000003">
    <property type="protein sequence ID" value="GAA0929869.1"/>
    <property type="molecule type" value="Genomic_DNA"/>
</dbReference>
<dbReference type="SUPFAM" id="SSF103473">
    <property type="entry name" value="MFS general substrate transporter"/>
    <property type="match status" value="1"/>
</dbReference>
<keyword evidence="5 7" id="KW-1133">Transmembrane helix</keyword>
<feature type="transmembrane region" description="Helical" evidence="7">
    <location>
        <begin position="173"/>
        <end position="193"/>
    </location>
</feature>
<proteinExistence type="predicted"/>
<dbReference type="InterPro" id="IPR036259">
    <property type="entry name" value="MFS_trans_sf"/>
</dbReference>
<feature type="transmembrane region" description="Helical" evidence="7">
    <location>
        <begin position="381"/>
        <end position="401"/>
    </location>
</feature>
<evidence type="ECO:0000256" key="3">
    <source>
        <dbReference type="ARBA" id="ARBA00022475"/>
    </source>
</evidence>
<feature type="transmembrane region" description="Helical" evidence="7">
    <location>
        <begin position="220"/>
        <end position="245"/>
    </location>
</feature>
<comment type="subcellular location">
    <subcellularLocation>
        <location evidence="1">Cell membrane</location>
        <topology evidence="1">Multi-pass membrane protein</topology>
    </subcellularLocation>
</comment>
<reference evidence="8 9" key="1">
    <citation type="journal article" date="2019" name="Int. J. Syst. Evol. Microbiol.">
        <title>The Global Catalogue of Microorganisms (GCM) 10K type strain sequencing project: providing services to taxonomists for standard genome sequencing and annotation.</title>
        <authorList>
            <consortium name="The Broad Institute Genomics Platform"/>
            <consortium name="The Broad Institute Genome Sequencing Center for Infectious Disease"/>
            <person name="Wu L."/>
            <person name="Ma J."/>
        </authorList>
    </citation>
    <scope>NUCLEOTIDE SEQUENCE [LARGE SCALE GENOMIC DNA]</scope>
    <source>
        <strain evidence="8 9">JCM 10977</strain>
    </source>
</reference>
<dbReference type="PANTHER" id="PTHR23517:SF2">
    <property type="entry name" value="MULTIDRUG RESISTANCE PROTEIN MDTH"/>
    <property type="match status" value="1"/>
</dbReference>
<protein>
    <submittedName>
        <fullName evidence="8">MFS transporter</fullName>
    </submittedName>
</protein>
<dbReference type="Gene3D" id="1.20.1250.20">
    <property type="entry name" value="MFS general substrate transporter like domains"/>
    <property type="match status" value="1"/>
</dbReference>
<name>A0ABN1PMC1_9ACTN</name>
<evidence type="ECO:0000256" key="7">
    <source>
        <dbReference type="SAM" id="Phobius"/>
    </source>
</evidence>
<comment type="caution">
    <text evidence="8">The sequence shown here is derived from an EMBL/GenBank/DDBJ whole genome shotgun (WGS) entry which is preliminary data.</text>
</comment>
<evidence type="ECO:0000313" key="8">
    <source>
        <dbReference type="EMBL" id="GAA0929869.1"/>
    </source>
</evidence>
<feature type="transmembrane region" description="Helical" evidence="7">
    <location>
        <begin position="110"/>
        <end position="135"/>
    </location>
</feature>
<feature type="transmembrane region" description="Helical" evidence="7">
    <location>
        <begin position="251"/>
        <end position="272"/>
    </location>
</feature>
<feature type="transmembrane region" description="Helical" evidence="7">
    <location>
        <begin position="293"/>
        <end position="325"/>
    </location>
</feature>
<dbReference type="InterPro" id="IPR011701">
    <property type="entry name" value="MFS"/>
</dbReference>
<evidence type="ECO:0000256" key="5">
    <source>
        <dbReference type="ARBA" id="ARBA00022989"/>
    </source>
</evidence>
<keyword evidence="9" id="KW-1185">Reference proteome</keyword>
<accession>A0ABN1PMC1</accession>
<gene>
    <name evidence="8" type="ORF">GCM10009554_12540</name>
</gene>
<dbReference type="InterPro" id="IPR050171">
    <property type="entry name" value="MFS_Transporters"/>
</dbReference>
<keyword evidence="6 7" id="KW-0472">Membrane</keyword>
<feature type="transmembrane region" description="Helical" evidence="7">
    <location>
        <begin position="147"/>
        <end position="167"/>
    </location>
</feature>
<keyword evidence="2" id="KW-0813">Transport</keyword>
<feature type="transmembrane region" description="Helical" evidence="7">
    <location>
        <begin position="86"/>
        <end position="104"/>
    </location>
</feature>
<dbReference type="Proteomes" id="UP001500542">
    <property type="component" value="Unassembled WGS sequence"/>
</dbReference>
<sequence>MTTTRITKKAGSLLPPAGAARNLAFAQLANSVGDGAFIVTSALFFTRVVGLSTAQVGLGLTIAWLVGFLTGVPLGNLADRKGPRGIAILLALSTAVSVGSFLFVRSFPLFLIAAIAYASSQTGLTAARQALLAGLVQPAERTRIRAFLQSTVNAGLAVGAAFGGVALRFDTAPAYLTVFAIDAASFLIAAALIHRVPAVQPVKLRVAGEPRLAVLHDRPYAVLALLNAVMLMFMPLLSLVAPLWIVERTNAPGWVVASLLIINTLGVTLFQVRIARSVTNLRTATRSVRFAGVAMLAACGVFALSAIGMAPAGAAAVLAIAAALLTLGEMKLASGAWEISFGLAPADKQGQYQGFFGTGPAVARMLGPALLTTLVLGWGPVGWMIVGALFLGTSVATGPAVRWAARTRSAGQVTEPSLEEEQAA</sequence>
<dbReference type="Pfam" id="PF07690">
    <property type="entry name" value="MFS_1"/>
    <property type="match status" value="1"/>
</dbReference>
<dbReference type="PANTHER" id="PTHR23517">
    <property type="entry name" value="RESISTANCE PROTEIN MDTM, PUTATIVE-RELATED-RELATED"/>
    <property type="match status" value="1"/>
</dbReference>
<keyword evidence="3" id="KW-1003">Cell membrane</keyword>
<feature type="transmembrane region" description="Helical" evidence="7">
    <location>
        <begin position="54"/>
        <end position="74"/>
    </location>
</feature>
<keyword evidence="4 7" id="KW-0812">Transmembrane</keyword>